<accession>A0A370TPB9</accession>
<proteinExistence type="inferred from homology"/>
<dbReference type="SUPFAM" id="SSF56112">
    <property type="entry name" value="Protein kinase-like (PK-like)"/>
    <property type="match status" value="1"/>
</dbReference>
<keyword evidence="8" id="KW-1185">Reference proteome</keyword>
<dbReference type="EMBL" id="NPIC01000003">
    <property type="protein sequence ID" value="RDL37365.1"/>
    <property type="molecule type" value="Genomic_DNA"/>
</dbReference>
<evidence type="ECO:0000313" key="8">
    <source>
        <dbReference type="Proteomes" id="UP000254866"/>
    </source>
</evidence>
<dbReference type="OrthoDB" id="2968323at2759"/>
<evidence type="ECO:0000313" key="7">
    <source>
        <dbReference type="EMBL" id="RDL37365.1"/>
    </source>
</evidence>
<gene>
    <name evidence="7" type="ORF">BP5553_04798</name>
</gene>
<comment type="subcellular location">
    <subcellularLocation>
        <location evidence="1">Mitochondrion</location>
    </subcellularLocation>
</comment>
<keyword evidence="4" id="KW-0809">Transit peptide</keyword>
<evidence type="ECO:0000256" key="5">
    <source>
        <dbReference type="ARBA" id="ARBA00023128"/>
    </source>
</evidence>
<evidence type="ECO:0000256" key="1">
    <source>
        <dbReference type="ARBA" id="ARBA00004173"/>
    </source>
</evidence>
<dbReference type="GeneID" id="43597647"/>
<evidence type="ECO:0000256" key="3">
    <source>
        <dbReference type="ARBA" id="ARBA00016197"/>
    </source>
</evidence>
<dbReference type="InterPro" id="IPR051035">
    <property type="entry name" value="Mito_inheritance_9"/>
</dbReference>
<dbReference type="AlphaFoldDB" id="A0A370TPB9"/>
<comment type="caution">
    <text evidence="7">The sequence shown here is derived from an EMBL/GenBank/DDBJ whole genome shotgun (WGS) entry which is preliminary data.</text>
</comment>
<dbReference type="PANTHER" id="PTHR36091">
    <property type="entry name" value="ALTERED INHERITANCE OF MITOCHONDRIA PROTEIN 9, MITOCHONDRIAL"/>
    <property type="match status" value="1"/>
</dbReference>
<dbReference type="Proteomes" id="UP000254866">
    <property type="component" value="Unassembled WGS sequence"/>
</dbReference>
<dbReference type="PANTHER" id="PTHR36091:SF1">
    <property type="entry name" value="ALTERED INHERITANCE OF MITOCHONDRIA PROTEIN 9, MITOCHONDRIAL"/>
    <property type="match status" value="1"/>
</dbReference>
<sequence>MEGGFSKALRMSKEDGTEVIAKIPFPIAGPASSTTACEVAVMKYVKSNTSFPVPEIFAWSSDASNPVGAEFIIMEKAPGVQLFEVWDAMKDSAKLAFIKRLTIFGKAVSIYSISRLWEFVPLRVVPHPRGQASYTPL</sequence>
<dbReference type="Gene3D" id="3.30.200.20">
    <property type="entry name" value="Phosphorylase Kinase, domain 1"/>
    <property type="match status" value="1"/>
</dbReference>
<dbReference type="InterPro" id="IPR011009">
    <property type="entry name" value="Kinase-like_dom_sf"/>
</dbReference>
<name>A0A370TPB9_9HELO</name>
<comment type="similarity">
    <text evidence="2">Belongs to the AIM9 family.</text>
</comment>
<organism evidence="7 8">
    <name type="scientific">Venustampulla echinocandica</name>
    <dbReference type="NCBI Taxonomy" id="2656787"/>
    <lineage>
        <taxon>Eukaryota</taxon>
        <taxon>Fungi</taxon>
        <taxon>Dikarya</taxon>
        <taxon>Ascomycota</taxon>
        <taxon>Pezizomycotina</taxon>
        <taxon>Leotiomycetes</taxon>
        <taxon>Helotiales</taxon>
        <taxon>Pleuroascaceae</taxon>
        <taxon>Venustampulla</taxon>
    </lineage>
</organism>
<dbReference type="GO" id="GO:0005739">
    <property type="term" value="C:mitochondrion"/>
    <property type="evidence" value="ECO:0007669"/>
    <property type="project" value="UniProtKB-SubCell"/>
</dbReference>
<evidence type="ECO:0000256" key="4">
    <source>
        <dbReference type="ARBA" id="ARBA00022946"/>
    </source>
</evidence>
<dbReference type="RefSeq" id="XP_031870021.1">
    <property type="nucleotide sequence ID" value="XM_032013421.1"/>
</dbReference>
<reference evidence="7 8" key="1">
    <citation type="journal article" date="2018" name="IMA Fungus">
        <title>IMA Genome-F 9: Draft genome sequence of Annulohypoxylon stygium, Aspergillus mulundensis, Berkeleyomyces basicola (syn. Thielaviopsis basicola), Ceratocystis smalleyi, two Cercospora beticola strains, Coleophoma cylindrospora, Fusarium fracticaudum, Phialophora cf. hyalina, and Morchella septimelata.</title>
        <authorList>
            <person name="Wingfield B.D."/>
            <person name="Bills G.F."/>
            <person name="Dong Y."/>
            <person name="Huang W."/>
            <person name="Nel W.J."/>
            <person name="Swalarsk-Parry B.S."/>
            <person name="Vaghefi N."/>
            <person name="Wilken P.M."/>
            <person name="An Z."/>
            <person name="de Beer Z.W."/>
            <person name="De Vos L."/>
            <person name="Chen L."/>
            <person name="Duong T.A."/>
            <person name="Gao Y."/>
            <person name="Hammerbacher A."/>
            <person name="Kikkert J.R."/>
            <person name="Li Y."/>
            <person name="Li H."/>
            <person name="Li K."/>
            <person name="Li Q."/>
            <person name="Liu X."/>
            <person name="Ma X."/>
            <person name="Naidoo K."/>
            <person name="Pethybridge S.J."/>
            <person name="Sun J."/>
            <person name="Steenkamp E.T."/>
            <person name="van der Nest M.A."/>
            <person name="van Wyk S."/>
            <person name="Wingfield M.J."/>
            <person name="Xiong C."/>
            <person name="Yue Q."/>
            <person name="Zhang X."/>
        </authorList>
    </citation>
    <scope>NUCLEOTIDE SEQUENCE [LARGE SCALE GENOMIC DNA]</scope>
    <source>
        <strain evidence="7 8">BP 5553</strain>
    </source>
</reference>
<dbReference type="STRING" id="2656787.A0A370TPB9"/>
<evidence type="ECO:0000256" key="2">
    <source>
        <dbReference type="ARBA" id="ARBA00005543"/>
    </source>
</evidence>
<keyword evidence="5" id="KW-0496">Mitochondrion</keyword>
<evidence type="ECO:0000256" key="6">
    <source>
        <dbReference type="ARBA" id="ARBA00031849"/>
    </source>
</evidence>
<protein>
    <recommendedName>
        <fullName evidence="3">Altered inheritance of mitochondria protein 9, mitochondrial</fullName>
    </recommendedName>
    <alternativeName>
        <fullName evidence="6">Found in mitochondrial proteome protein 29</fullName>
    </alternativeName>
</protein>